<proteinExistence type="predicted"/>
<gene>
    <name evidence="1" type="ORF">BpHYR1_017924</name>
</gene>
<protein>
    <submittedName>
        <fullName evidence="1">Uncharacterized protein</fullName>
    </submittedName>
</protein>
<dbReference type="Proteomes" id="UP000276133">
    <property type="component" value="Unassembled WGS sequence"/>
</dbReference>
<evidence type="ECO:0000313" key="1">
    <source>
        <dbReference type="EMBL" id="RNA40315.1"/>
    </source>
</evidence>
<dbReference type="AlphaFoldDB" id="A0A3M7SXA0"/>
<organism evidence="1 2">
    <name type="scientific">Brachionus plicatilis</name>
    <name type="common">Marine rotifer</name>
    <name type="synonym">Brachionus muelleri</name>
    <dbReference type="NCBI Taxonomy" id="10195"/>
    <lineage>
        <taxon>Eukaryota</taxon>
        <taxon>Metazoa</taxon>
        <taxon>Spiralia</taxon>
        <taxon>Gnathifera</taxon>
        <taxon>Rotifera</taxon>
        <taxon>Eurotatoria</taxon>
        <taxon>Monogononta</taxon>
        <taxon>Pseudotrocha</taxon>
        <taxon>Ploima</taxon>
        <taxon>Brachionidae</taxon>
        <taxon>Brachionus</taxon>
    </lineage>
</organism>
<dbReference type="EMBL" id="REGN01000654">
    <property type="protein sequence ID" value="RNA40315.1"/>
    <property type="molecule type" value="Genomic_DNA"/>
</dbReference>
<keyword evidence="2" id="KW-1185">Reference proteome</keyword>
<evidence type="ECO:0000313" key="2">
    <source>
        <dbReference type="Proteomes" id="UP000276133"/>
    </source>
</evidence>
<reference evidence="1 2" key="1">
    <citation type="journal article" date="2018" name="Sci. Rep.">
        <title>Genomic signatures of local adaptation to the degree of environmental predictability in rotifers.</title>
        <authorList>
            <person name="Franch-Gras L."/>
            <person name="Hahn C."/>
            <person name="Garcia-Roger E.M."/>
            <person name="Carmona M.J."/>
            <person name="Serra M."/>
            <person name="Gomez A."/>
        </authorList>
    </citation>
    <scope>NUCLEOTIDE SEQUENCE [LARGE SCALE GENOMIC DNA]</scope>
    <source>
        <strain evidence="1">HYR1</strain>
    </source>
</reference>
<sequence>MVLSYDFGFGFDNFFPYQFLILQNLVKTENCNYLFWAGDVSDKRPDRSEMYPRLFDIFSTY</sequence>
<comment type="caution">
    <text evidence="1">The sequence shown here is derived from an EMBL/GenBank/DDBJ whole genome shotgun (WGS) entry which is preliminary data.</text>
</comment>
<accession>A0A3M7SXA0</accession>
<name>A0A3M7SXA0_BRAPC</name>